<dbReference type="Pfam" id="PF13432">
    <property type="entry name" value="TPR_16"/>
    <property type="match status" value="2"/>
</dbReference>
<evidence type="ECO:0000256" key="1">
    <source>
        <dbReference type="PROSITE-ProRule" id="PRU00339"/>
    </source>
</evidence>
<dbReference type="CDD" id="cd02440">
    <property type="entry name" value="AdoMet_MTases"/>
    <property type="match status" value="1"/>
</dbReference>
<dbReference type="Pfam" id="PF08242">
    <property type="entry name" value="Methyltransf_12"/>
    <property type="match status" value="1"/>
</dbReference>
<organism evidence="3 4">
    <name type="scientific">Paramagnetospirillum kuznetsovii</name>
    <dbReference type="NCBI Taxonomy" id="2053833"/>
    <lineage>
        <taxon>Bacteria</taxon>
        <taxon>Pseudomonadati</taxon>
        <taxon>Pseudomonadota</taxon>
        <taxon>Alphaproteobacteria</taxon>
        <taxon>Rhodospirillales</taxon>
        <taxon>Magnetospirillaceae</taxon>
        <taxon>Paramagnetospirillum</taxon>
    </lineage>
</organism>
<evidence type="ECO:0000313" key="3">
    <source>
        <dbReference type="EMBL" id="RAU20445.1"/>
    </source>
</evidence>
<keyword evidence="1" id="KW-0802">TPR repeat</keyword>
<dbReference type="SUPFAM" id="SSF53335">
    <property type="entry name" value="S-adenosyl-L-methionine-dependent methyltransferases"/>
    <property type="match status" value="1"/>
</dbReference>
<dbReference type="InterPro" id="IPR029063">
    <property type="entry name" value="SAM-dependent_MTases_sf"/>
</dbReference>
<dbReference type="InterPro" id="IPR052943">
    <property type="entry name" value="TMTC_O-mannosyl-trnsfr"/>
</dbReference>
<dbReference type="SMART" id="SM00028">
    <property type="entry name" value="TPR"/>
    <property type="match status" value="3"/>
</dbReference>
<proteinExistence type="predicted"/>
<feature type="repeat" description="TPR" evidence="1">
    <location>
        <begin position="106"/>
        <end position="139"/>
    </location>
</feature>
<dbReference type="InterPro" id="IPR019734">
    <property type="entry name" value="TPR_rpt"/>
</dbReference>
<dbReference type="PANTHER" id="PTHR44809">
    <property type="match status" value="1"/>
</dbReference>
<dbReference type="PROSITE" id="PS50005">
    <property type="entry name" value="TPR"/>
    <property type="match status" value="2"/>
</dbReference>
<sequence>MTQQRNLLVEAQAALQAGNAGEAQRLCRAAIAADGDSGDARAILGASALLARDAVSAEAEFRAELRLRPHAAQGYLNLGRALGALSRTGEAADSFLRATQLSPNHPEAHFFLGVAQRKQGRTDGAAISFDRVIALVPHAVPAHQNLIEVMREAGRPADALACARRAIQLCPAEPEFLRVFSELAADFQFSQADDDLRGILARALGHPSVQPVVVGAAALSAVAADPSVAALLAKAGTVETWPADAVEDAMERLGGNGLLLRLLGMIPLCDPAFERLLTGLRRRILMGDVGRDTPSGLTFAAALAAQCFINEYVFAETEDENGRIEALIADHRPKDPWTLVIVAAYRPLHRLDLDWPLSAAASSLGDLIRLQVDEPAQELNLRDSIPALTGVHDTVSVAVRSQYETNPYPRWVRPSVAPSRGSVDAAVKAMSGGVHSGQATTNGRTEVLVAGCGTGQQSIWAATSYDGAAVLAIDLSLSSLAYALRQTRAHGIENIEYAQADILNLGDLARRFDVIECGGVLHHLGDPLAGWRALVPLLKPGGLMKIALYSEAARAGEVAAQALIKQRGYSSSAQDIRRFRQDILSLPTDHPAASIANATDFYSTSACRDQVFHVQEHRFSIPRIQAALKELGLTFCGFYFLEAGVMAEFGRRFPNDPGMLSLENWRQLEAEHPSAFRQMYQFGVLKPL</sequence>
<comment type="caution">
    <text evidence="3">The sequence shown here is derived from an EMBL/GenBank/DDBJ whole genome shotgun (WGS) entry which is preliminary data.</text>
</comment>
<dbReference type="Gene3D" id="1.25.40.10">
    <property type="entry name" value="Tetratricopeptide repeat domain"/>
    <property type="match status" value="2"/>
</dbReference>
<dbReference type="EMBL" id="PGTO01000023">
    <property type="protein sequence ID" value="RAU20445.1"/>
    <property type="molecule type" value="Genomic_DNA"/>
</dbReference>
<feature type="domain" description="Methyltransferase type 12" evidence="2">
    <location>
        <begin position="449"/>
        <end position="543"/>
    </location>
</feature>
<gene>
    <name evidence="3" type="ORF">CU669_18515</name>
</gene>
<evidence type="ECO:0000259" key="2">
    <source>
        <dbReference type="Pfam" id="PF08242"/>
    </source>
</evidence>
<dbReference type="InterPro" id="IPR011990">
    <property type="entry name" value="TPR-like_helical_dom_sf"/>
</dbReference>
<dbReference type="InterPro" id="IPR013217">
    <property type="entry name" value="Methyltransf_12"/>
</dbReference>
<reference evidence="3 4" key="1">
    <citation type="submission" date="2017-11" db="EMBL/GenBank/DDBJ databases">
        <title>Draft genome sequence of magnetotactic bacterium Magnetospirillum kuznetsovii LBB-42.</title>
        <authorList>
            <person name="Grouzdev D.S."/>
            <person name="Rysina M.S."/>
            <person name="Baslerov R.V."/>
            <person name="Koziaeva V."/>
        </authorList>
    </citation>
    <scope>NUCLEOTIDE SEQUENCE [LARGE SCALE GENOMIC DNA]</scope>
    <source>
        <strain evidence="3 4">LBB-42</strain>
    </source>
</reference>
<dbReference type="PANTHER" id="PTHR44809:SF1">
    <property type="entry name" value="PROTEIN O-MANNOSYL-TRANSFERASE TMTC1"/>
    <property type="match status" value="1"/>
</dbReference>
<protein>
    <recommendedName>
        <fullName evidence="2">Methyltransferase type 12 domain-containing protein</fullName>
    </recommendedName>
</protein>
<dbReference type="RefSeq" id="WP_112147081.1">
    <property type="nucleotide sequence ID" value="NZ_PGTO01000023.1"/>
</dbReference>
<dbReference type="AlphaFoldDB" id="A0A364NU59"/>
<keyword evidence="4" id="KW-1185">Reference proteome</keyword>
<dbReference type="OrthoDB" id="649979at2"/>
<evidence type="ECO:0000313" key="4">
    <source>
        <dbReference type="Proteomes" id="UP000251075"/>
    </source>
</evidence>
<accession>A0A364NU59</accession>
<feature type="repeat" description="TPR" evidence="1">
    <location>
        <begin position="72"/>
        <end position="105"/>
    </location>
</feature>
<dbReference type="Gene3D" id="3.40.50.150">
    <property type="entry name" value="Vaccinia Virus protein VP39"/>
    <property type="match status" value="1"/>
</dbReference>
<name>A0A364NU59_9PROT</name>
<dbReference type="SUPFAM" id="SSF48452">
    <property type="entry name" value="TPR-like"/>
    <property type="match status" value="1"/>
</dbReference>
<dbReference type="Proteomes" id="UP000251075">
    <property type="component" value="Unassembled WGS sequence"/>
</dbReference>